<feature type="region of interest" description="Disordered" evidence="7">
    <location>
        <begin position="2110"/>
        <end position="2252"/>
    </location>
</feature>
<feature type="region of interest" description="Disordered" evidence="7">
    <location>
        <begin position="1247"/>
        <end position="1371"/>
    </location>
</feature>
<feature type="compositionally biased region" description="Polar residues" evidence="7">
    <location>
        <begin position="1354"/>
        <end position="1370"/>
    </location>
</feature>
<accession>A0A8J4GQC8</accession>
<feature type="compositionally biased region" description="Low complexity" evidence="7">
    <location>
        <begin position="1484"/>
        <end position="1494"/>
    </location>
</feature>
<dbReference type="PANTHER" id="PTHR44329:SF289">
    <property type="entry name" value="SERINE_THREONINE-PROTEIN KINASE VIK"/>
    <property type="match status" value="1"/>
</dbReference>
<keyword evidence="4" id="KW-0418">Kinase</keyword>
<comment type="caution">
    <text evidence="9">The sequence shown here is derived from an EMBL/GenBank/DDBJ whole genome shotgun (WGS) entry which is preliminary data.</text>
</comment>
<feature type="compositionally biased region" description="Polar residues" evidence="7">
    <location>
        <begin position="1902"/>
        <end position="1911"/>
    </location>
</feature>
<keyword evidence="3 6" id="KW-0547">Nucleotide-binding</keyword>
<feature type="compositionally biased region" description="Polar residues" evidence="7">
    <location>
        <begin position="1035"/>
        <end position="1047"/>
    </location>
</feature>
<dbReference type="Gene3D" id="1.10.510.10">
    <property type="entry name" value="Transferase(Phosphotransferase) domain 1"/>
    <property type="match status" value="3"/>
</dbReference>
<sequence>MERSKELSFSVRNSGDAVQPTGMVGSTPGFVGDLQLLAGEELEARLQIHERIGGGSTARVYRGALDGTPVAVKILHPHAAQRESTLQEFLREAQVLARLQNNRYIVRLHALAHLPPNFAGLPTRRFTWGIVMEFMEAGPLTKLVEEAAKVYKQQQRIKQQLAIAATQSVGGASSIAPERTQSLRNLRPNLSFLRRRSLTAAADAAAPASPRNRTGSVASGAIPASPSAIADGAAGDGGGGGTSAPRLDSIMHEMPSLPYTDREALQWCMEVALALQFLHAQTPPVVHRDVKTDNVLMSPLLRLPQLSIPLAPGMRQITEATGLRSAATETGAGGPATASGTSFTAAAGGSVVYSSHGSLARRVLSVRAAAALAEEGAPSPQGSLTVFTVRPGGGQPLTAKLCDFGLHVVLDATRPVVTVRRSSYEHTYGADPLAMAGHGVAGSALPYSNSLTRRSTRNSPAGLLTGGTPVILSPSASITAAAGGPMGPPSQLIALHTGGVCAHTHSGLVSGHGLGMGMGGRYEARSRRSSMMYNRPAAEENGLFRRAVSRDGDSFSRTQTGVHRKGSSVSYADSLEHTAPPAIASSGRVLASITSGSGSSTIRGSSLSAAAAGSGGAVTGIFSSSPPKPGPFAGSAAAAVAAAAAALGSSASIMGPVGRLSSGAMAPVVGLRGSGGGGGGGGAFSSPKSSGPGNSPGRPKWSGGNTVTAAMQHANLSSFTAARASLELLLQGRMSATVVGPVASQSGASSHSVMIATGGGGSVAGLTGGGMGGGGGSTTPLLPASHTAAGGGGLESLSAGQMMLQLNAGSATGMLDRVSRLRQSHAGPGTGDLGLGSGIPLESALRIGNRSSSGRPSAATAAALLAAAGSQTGMDTGMYGATGAVGERLVSGTGSGVLRLPRPSGSSPATSSRGGTRLRSNPAQVEKYLAMMEEDLQLDVASRSSSKVQVDMDPLYGPASRAGSQTAAANNPRLLGGGGGGGGGGGSGLGLGQGTPSNRSMLSSGPSHGSILGSSQAGQQQSSSSQHQHQKQSAVLSPTGSSHQVTHSPKASAPTPSGPGGAAPVFGAGRVRPQASGSGSGSGSGATTAAPGTAGRISSVGPNSPSSPNVRVASNTSTRSEQGIIVLTGVSCSGFGDQAGSGGSGHPPAPAAVAGGGGGGAAAAAAAALRGMAILARGPNPMKSSSQPAMSVSSSANAGAYLHAVVPSPGWRPNPMKSSSQPAMSVSGPAATVIGSIAKNKAAVHPPARLTPPLAMNTAQPSMRSGGGSGGGASGGGGSAGGASGGGGSGGGGSGNGAPSAIAAGGCGEVAHSPPRAPNPVKSSSQPTMSVTTMAAMAACASPRPGSSSRPRELNTSNVAPGLVHTTSHGSRAMSHLSMAAASVAVAPCSPTGSVHAMDLSPPVARVRSTRMGQGQLHGTVPAAPAGGSSMAAAATGLDSSYADLLQRESSGSAFSNIGHTAALAARRNRHQLEVTVPVDGAEGSELASSASGSVLPARVLSPPGGSRGGSAGGDGTPSSAAAPAVAAAGRHWVATVTAAASPRTHSPGGSGSTPPIGPQLVTVSSGGADGSILPMPPISHAHNAAGVVLNRELHKVVKRLRPDGGGGCSFVGSGNSPLGLPPTVPVHHGGSGVGAVTGEAGSFSYSRRSSMDSHAPSYQSIGSARSATATFQPASGSGALHGGVGIPGALPTLYREKLLSGRGGLAPGTSSAGQSSAGVVGGALGTGGSGAIGGIGSFGHSGTMLSGALTSDPNSPVSSYGPAAGSNSFLGRAAVGALRHHPMVPMGSLLGPMAGSITATAAASGQTMPRTTSGGVSASGNSGRQSSAGERSGRQSSLVRHSSSTHSWGDYGTTGGAASTAAVVAHVLTGAASGTASPSHANTGGSPRAFGQIGPSGGNTMGTTAVSGPNPSALASPMLTHVKGGGSQGGSTAVSMGPQRVVSDSAASSTLGGWTGRDDMPLQGDPAYALTGRAGTLLYMAPEVIRHEPYNEKVDVFSFGVVLYEVFGRVLLLDLYSKDELEALSSRIAQGFRHSRPDCMPQAIWDLVQQCWAQNPADRPTMPLVVRQMELALEAMDEAEAAVATTHSGTQHRVGSLFVDVGAGVSGTVMPPGSPIRTAPGTGPGSAGTVGKERSSGRSIASCKSLLSLGGSLGRRSKGGLSFRRRGTNPRSPPQPTAPTPGRTPPTPVNPPSQLFQAGVGGAGGSSVDSPRSPSAGGGLQSPMARGSVTTTAASTGPTGRDSVVSNGLRQPRCACVIS</sequence>
<dbReference type="PROSITE" id="PS50011">
    <property type="entry name" value="PROTEIN_KINASE_DOM"/>
    <property type="match status" value="2"/>
</dbReference>
<evidence type="ECO:0000256" key="3">
    <source>
        <dbReference type="ARBA" id="ARBA00022741"/>
    </source>
</evidence>
<feature type="compositionally biased region" description="Polar residues" evidence="7">
    <location>
        <begin position="555"/>
        <end position="569"/>
    </location>
</feature>
<feature type="region of interest" description="Disordered" evidence="7">
    <location>
        <begin position="1540"/>
        <end position="1559"/>
    </location>
</feature>
<evidence type="ECO:0000256" key="2">
    <source>
        <dbReference type="ARBA" id="ARBA00022679"/>
    </source>
</evidence>
<evidence type="ECO:0000313" key="9">
    <source>
        <dbReference type="EMBL" id="GIM12829.1"/>
    </source>
</evidence>
<evidence type="ECO:0000256" key="7">
    <source>
        <dbReference type="SAM" id="MobiDB-lite"/>
    </source>
</evidence>
<evidence type="ECO:0000256" key="4">
    <source>
        <dbReference type="ARBA" id="ARBA00022777"/>
    </source>
</evidence>
<dbReference type="InterPro" id="IPR000719">
    <property type="entry name" value="Prot_kinase_dom"/>
</dbReference>
<evidence type="ECO:0000256" key="5">
    <source>
        <dbReference type="ARBA" id="ARBA00022840"/>
    </source>
</evidence>
<dbReference type="InterPro" id="IPR017441">
    <property type="entry name" value="Protein_kinase_ATP_BS"/>
</dbReference>
<dbReference type="PROSITE" id="PS00107">
    <property type="entry name" value="PROTEIN_KINASE_ATP"/>
    <property type="match status" value="1"/>
</dbReference>
<dbReference type="EMBL" id="BNCQ01000045">
    <property type="protein sequence ID" value="GIM12829.1"/>
    <property type="molecule type" value="Genomic_DNA"/>
</dbReference>
<feature type="domain" description="Protein kinase" evidence="8">
    <location>
        <begin position="1765"/>
        <end position="2072"/>
    </location>
</feature>
<evidence type="ECO:0000259" key="8">
    <source>
        <dbReference type="PROSITE" id="PS50011"/>
    </source>
</evidence>
<gene>
    <name evidence="9" type="ORF">Vretimale_16062</name>
</gene>
<dbReference type="Proteomes" id="UP000722791">
    <property type="component" value="Unassembled WGS sequence"/>
</dbReference>
<feature type="binding site" evidence="6">
    <location>
        <position position="73"/>
    </location>
    <ligand>
        <name>ATP</name>
        <dbReference type="ChEBI" id="CHEBI:30616"/>
    </ligand>
</feature>
<feature type="compositionally biased region" description="Polar residues" evidence="7">
    <location>
        <begin position="1807"/>
        <end position="1830"/>
    </location>
</feature>
<feature type="compositionally biased region" description="Low complexity" evidence="7">
    <location>
        <begin position="1085"/>
        <end position="1115"/>
    </location>
</feature>
<feature type="region of interest" description="Disordered" evidence="7">
    <location>
        <begin position="1874"/>
        <end position="1916"/>
    </location>
</feature>
<organism evidence="9 10">
    <name type="scientific">Volvox reticuliferus</name>
    <dbReference type="NCBI Taxonomy" id="1737510"/>
    <lineage>
        <taxon>Eukaryota</taxon>
        <taxon>Viridiplantae</taxon>
        <taxon>Chlorophyta</taxon>
        <taxon>core chlorophytes</taxon>
        <taxon>Chlorophyceae</taxon>
        <taxon>CS clade</taxon>
        <taxon>Chlamydomonadales</taxon>
        <taxon>Volvocaceae</taxon>
        <taxon>Volvox</taxon>
    </lineage>
</organism>
<keyword evidence="5 6" id="KW-0067">ATP-binding</keyword>
<dbReference type="SUPFAM" id="SSF56112">
    <property type="entry name" value="Protein kinase-like (PK-like)"/>
    <property type="match status" value="2"/>
</dbReference>
<proteinExistence type="predicted"/>
<feature type="compositionally biased region" description="Basic residues" evidence="7">
    <location>
        <begin position="2156"/>
        <end position="2169"/>
    </location>
</feature>
<dbReference type="GO" id="GO:0005524">
    <property type="term" value="F:ATP binding"/>
    <property type="evidence" value="ECO:0007669"/>
    <property type="project" value="UniProtKB-UniRule"/>
</dbReference>
<protein>
    <recommendedName>
        <fullName evidence="8">Protein kinase domain-containing protein</fullName>
    </recommendedName>
</protein>
<feature type="region of interest" description="Disordered" evidence="7">
    <location>
        <begin position="1484"/>
        <end position="1527"/>
    </location>
</feature>
<feature type="region of interest" description="Disordered" evidence="7">
    <location>
        <begin position="1802"/>
        <end position="1852"/>
    </location>
</feature>
<feature type="compositionally biased region" description="Gly residues" evidence="7">
    <location>
        <begin position="1506"/>
        <end position="1516"/>
    </location>
</feature>
<feature type="compositionally biased region" description="Low complexity" evidence="7">
    <location>
        <begin position="684"/>
        <end position="697"/>
    </location>
</feature>
<dbReference type="InterPro" id="IPR011009">
    <property type="entry name" value="Kinase-like_dom_sf"/>
</dbReference>
<feature type="compositionally biased region" description="Low complexity" evidence="7">
    <location>
        <begin position="1517"/>
        <end position="1527"/>
    </location>
</feature>
<feature type="compositionally biased region" description="Gly residues" evidence="7">
    <location>
        <begin position="975"/>
        <end position="993"/>
    </location>
</feature>
<feature type="region of interest" description="Disordered" evidence="7">
    <location>
        <begin position="893"/>
        <end position="921"/>
    </location>
</feature>
<feature type="region of interest" description="Disordered" evidence="7">
    <location>
        <begin position="676"/>
        <end position="705"/>
    </location>
</feature>
<feature type="compositionally biased region" description="Pro residues" evidence="7">
    <location>
        <begin position="2172"/>
        <end position="2192"/>
    </location>
</feature>
<feature type="region of interest" description="Disordered" evidence="7">
    <location>
        <begin position="550"/>
        <end position="569"/>
    </location>
</feature>
<feature type="compositionally biased region" description="Low complexity" evidence="7">
    <location>
        <begin position="1328"/>
        <end position="1349"/>
    </location>
</feature>
<keyword evidence="1" id="KW-0723">Serine/threonine-protein kinase</keyword>
<dbReference type="SMART" id="SM00220">
    <property type="entry name" value="S_TKc"/>
    <property type="match status" value="1"/>
</dbReference>
<dbReference type="GO" id="GO:0004674">
    <property type="term" value="F:protein serine/threonine kinase activity"/>
    <property type="evidence" value="ECO:0007669"/>
    <property type="project" value="UniProtKB-KW"/>
</dbReference>
<dbReference type="InterPro" id="IPR001245">
    <property type="entry name" value="Ser-Thr/Tyr_kinase_cat_dom"/>
</dbReference>
<keyword evidence="2" id="KW-0808">Transferase</keyword>
<evidence type="ECO:0000313" key="10">
    <source>
        <dbReference type="Proteomes" id="UP000722791"/>
    </source>
</evidence>
<dbReference type="PROSITE" id="PS00108">
    <property type="entry name" value="PROTEIN_KINASE_ST"/>
    <property type="match status" value="1"/>
</dbReference>
<feature type="compositionally biased region" description="Polar residues" evidence="7">
    <location>
        <begin position="995"/>
        <end position="1007"/>
    </location>
</feature>
<dbReference type="InterPro" id="IPR051681">
    <property type="entry name" value="Ser/Thr_Kinases-Pseudokinases"/>
</dbReference>
<feature type="region of interest" description="Disordered" evidence="7">
    <location>
        <begin position="203"/>
        <end position="222"/>
    </location>
</feature>
<feature type="compositionally biased region" description="Gly residues" evidence="7">
    <location>
        <begin position="1265"/>
        <end position="1296"/>
    </location>
</feature>
<feature type="domain" description="Protein kinase" evidence="8">
    <location>
        <begin position="46"/>
        <end position="572"/>
    </location>
</feature>
<feature type="region of interest" description="Disordered" evidence="7">
    <location>
        <begin position="943"/>
        <end position="1118"/>
    </location>
</feature>
<feature type="compositionally biased region" description="Low complexity" evidence="7">
    <location>
        <begin position="1013"/>
        <end position="1034"/>
    </location>
</feature>
<name>A0A8J4GQC8_9CHLO</name>
<feature type="compositionally biased region" description="Polar residues" evidence="7">
    <location>
        <begin position="904"/>
        <end position="921"/>
    </location>
</feature>
<evidence type="ECO:0000256" key="6">
    <source>
        <dbReference type="PROSITE-ProRule" id="PRU10141"/>
    </source>
</evidence>
<feature type="compositionally biased region" description="Polar residues" evidence="7">
    <location>
        <begin position="1874"/>
        <end position="1886"/>
    </location>
</feature>
<evidence type="ECO:0000256" key="1">
    <source>
        <dbReference type="ARBA" id="ARBA00022527"/>
    </source>
</evidence>
<reference evidence="9" key="1">
    <citation type="journal article" date="2021" name="Proc. Natl. Acad. Sci. U.S.A.">
        <title>Three genomes in the algal genus Volvox reveal the fate of a haploid sex-determining region after a transition to homothallism.</title>
        <authorList>
            <person name="Yamamoto K."/>
            <person name="Hamaji T."/>
            <person name="Kawai-Toyooka H."/>
            <person name="Matsuzaki R."/>
            <person name="Takahashi F."/>
            <person name="Nishimura Y."/>
            <person name="Kawachi M."/>
            <person name="Noguchi H."/>
            <person name="Minakuchi Y."/>
            <person name="Umen J.G."/>
            <person name="Toyoda A."/>
            <person name="Nozaki H."/>
        </authorList>
    </citation>
    <scope>NUCLEOTIDE SEQUENCE</scope>
    <source>
        <strain evidence="9">NIES-3785</strain>
    </source>
</reference>
<dbReference type="Pfam" id="PF07714">
    <property type="entry name" value="PK_Tyr_Ser-Thr"/>
    <property type="match status" value="2"/>
</dbReference>
<dbReference type="PANTHER" id="PTHR44329">
    <property type="entry name" value="SERINE/THREONINE-PROTEIN KINASE TNNI3K-RELATED"/>
    <property type="match status" value="1"/>
</dbReference>
<feature type="compositionally biased region" description="Low complexity" evidence="7">
    <location>
        <begin position="1835"/>
        <end position="1848"/>
    </location>
</feature>
<dbReference type="InterPro" id="IPR008271">
    <property type="entry name" value="Ser/Thr_kinase_AS"/>
</dbReference>
<feature type="compositionally biased region" description="Polar residues" evidence="7">
    <location>
        <begin position="2229"/>
        <end position="2250"/>
    </location>
</feature>